<name>A0A2A6CYN7_PRIPA</name>
<comment type="subcellular location">
    <subcellularLocation>
        <location evidence="2">Cytoplasm</location>
        <location evidence="2">Cytosol</location>
    </subcellularLocation>
    <subcellularLocation>
        <location evidence="1">Nucleus membrane</location>
    </subcellularLocation>
</comment>
<keyword evidence="7" id="KW-0539">Nucleus</keyword>
<evidence type="ECO:0000256" key="3">
    <source>
        <dbReference type="ARBA" id="ARBA00007605"/>
    </source>
</evidence>
<dbReference type="PANTHER" id="PTHR16852">
    <property type="entry name" value="GTP CYCLOHYDROLASE 1 FEEDBACK REGULATORY PROTEIN"/>
    <property type="match status" value="1"/>
</dbReference>
<protein>
    <recommendedName>
        <fullName evidence="4">GTP cyclohydrolase 1 feedback regulatory protein</fullName>
    </recommendedName>
    <alternativeName>
        <fullName evidence="8">GTP cyclohydrolase I feedback regulatory protein</fullName>
    </alternativeName>
</protein>
<accession>A0A8R1UDT9</accession>
<accession>A0A2A6CYN7</accession>
<comment type="similarity">
    <text evidence="3">Belongs to the GFRP family.</text>
</comment>
<dbReference type="Gene3D" id="3.30.1410.10">
    <property type="entry name" value="GTP cyclohydrolase I feedback regulatory protein GFRP"/>
    <property type="match status" value="2"/>
</dbReference>
<evidence type="ECO:0000256" key="4">
    <source>
        <dbReference type="ARBA" id="ARBA00020099"/>
    </source>
</evidence>
<reference evidence="10" key="1">
    <citation type="journal article" date="2008" name="Nat. Genet.">
        <title>The Pristionchus pacificus genome provides a unique perspective on nematode lifestyle and parasitism.</title>
        <authorList>
            <person name="Dieterich C."/>
            <person name="Clifton S.W."/>
            <person name="Schuster L.N."/>
            <person name="Chinwalla A."/>
            <person name="Delehaunty K."/>
            <person name="Dinkelacker I."/>
            <person name="Fulton L."/>
            <person name="Fulton R."/>
            <person name="Godfrey J."/>
            <person name="Minx P."/>
            <person name="Mitreva M."/>
            <person name="Roeseler W."/>
            <person name="Tian H."/>
            <person name="Witte H."/>
            <person name="Yang S.P."/>
            <person name="Wilson R.K."/>
            <person name="Sommer R.J."/>
        </authorList>
    </citation>
    <scope>NUCLEOTIDE SEQUENCE [LARGE SCALE GENOMIC DNA]</scope>
    <source>
        <strain evidence="10">PS312</strain>
    </source>
</reference>
<sequence>MPYMLISGGFNCETKVGGKHADPQLMAELVAKKGNITQMYTTPWTAQETLNRLEAKGWRVVSSCALPTGEIAWTLHKDMPYMAISGGFNIDTKVGGRRADPELMNELGAKLGKMSQMYTTPLTGPEVLNKMELKGWKVVAMGVVPSGEMVWTLHKDTAPGGPPTYAEKFG</sequence>
<keyword evidence="10" id="KW-1185">Reference proteome</keyword>
<dbReference type="InterPro" id="IPR009112">
    <property type="entry name" value="GTP_CycHdrlase_I_reg"/>
</dbReference>
<dbReference type="GO" id="GO:0005829">
    <property type="term" value="C:cytosol"/>
    <property type="evidence" value="ECO:0007669"/>
    <property type="project" value="UniProtKB-SubCell"/>
</dbReference>
<organism evidence="9 10">
    <name type="scientific">Pristionchus pacificus</name>
    <name type="common">Parasitic nematode worm</name>
    <dbReference type="NCBI Taxonomy" id="54126"/>
    <lineage>
        <taxon>Eukaryota</taxon>
        <taxon>Metazoa</taxon>
        <taxon>Ecdysozoa</taxon>
        <taxon>Nematoda</taxon>
        <taxon>Chromadorea</taxon>
        <taxon>Rhabditida</taxon>
        <taxon>Rhabditina</taxon>
        <taxon>Diplogasteromorpha</taxon>
        <taxon>Diplogasteroidea</taxon>
        <taxon>Neodiplogasteridae</taxon>
        <taxon>Pristionchus</taxon>
    </lineage>
</organism>
<dbReference type="GO" id="GO:0009890">
    <property type="term" value="P:negative regulation of biosynthetic process"/>
    <property type="evidence" value="ECO:0007669"/>
    <property type="project" value="InterPro"/>
</dbReference>
<dbReference type="AlphaFoldDB" id="A0A2A6CYN7"/>
<dbReference type="Pfam" id="PF06399">
    <property type="entry name" value="GFRP"/>
    <property type="match status" value="2"/>
</dbReference>
<evidence type="ECO:0000256" key="2">
    <source>
        <dbReference type="ARBA" id="ARBA00004514"/>
    </source>
</evidence>
<dbReference type="FunFam" id="3.30.1410.10:FF:000001">
    <property type="entry name" value="GTP cyclohydrolase 1 feedback regulatory protein"/>
    <property type="match status" value="2"/>
</dbReference>
<evidence type="ECO:0000313" key="10">
    <source>
        <dbReference type="Proteomes" id="UP000005239"/>
    </source>
</evidence>
<evidence type="ECO:0000256" key="6">
    <source>
        <dbReference type="ARBA" id="ARBA00023136"/>
    </source>
</evidence>
<keyword evidence="6" id="KW-0472">Membrane</keyword>
<dbReference type="PANTHER" id="PTHR16852:SF2">
    <property type="entry name" value="GTP CYCLOHYDROLASE 1 FEEDBACK REGULATORY PROTEIN"/>
    <property type="match status" value="1"/>
</dbReference>
<evidence type="ECO:0000256" key="1">
    <source>
        <dbReference type="ARBA" id="ARBA00004126"/>
    </source>
</evidence>
<dbReference type="OrthoDB" id="64291at2759"/>
<dbReference type="SUPFAM" id="SSF69761">
    <property type="entry name" value="GTP cyclohydrolase I feedback regulatory protein, GFRP"/>
    <property type="match status" value="2"/>
</dbReference>
<dbReference type="InterPro" id="IPR036717">
    <property type="entry name" value="GFRP_sf"/>
</dbReference>
<evidence type="ECO:0000256" key="5">
    <source>
        <dbReference type="ARBA" id="ARBA00022490"/>
    </source>
</evidence>
<dbReference type="GO" id="GO:0005634">
    <property type="term" value="C:nucleus"/>
    <property type="evidence" value="ECO:0000318"/>
    <property type="project" value="GO_Central"/>
</dbReference>
<dbReference type="EnsemblMetazoa" id="PPA18542.1">
    <property type="protein sequence ID" value="PPA18542.1"/>
    <property type="gene ID" value="WBGene00108096"/>
</dbReference>
<keyword evidence="5" id="KW-0963">Cytoplasm</keyword>
<proteinExistence type="inferred from homology"/>
<evidence type="ECO:0000313" key="9">
    <source>
        <dbReference type="EnsemblMetazoa" id="PPA18542.1"/>
    </source>
</evidence>
<dbReference type="Proteomes" id="UP000005239">
    <property type="component" value="Unassembled WGS sequence"/>
</dbReference>
<dbReference type="GO" id="GO:0005737">
    <property type="term" value="C:cytoplasm"/>
    <property type="evidence" value="ECO:0000318"/>
    <property type="project" value="GO_Central"/>
</dbReference>
<gene>
    <name evidence="9" type="primary">WBGene00108096</name>
</gene>
<evidence type="ECO:0000256" key="7">
    <source>
        <dbReference type="ARBA" id="ARBA00023242"/>
    </source>
</evidence>
<evidence type="ECO:0000256" key="8">
    <source>
        <dbReference type="ARBA" id="ARBA00032599"/>
    </source>
</evidence>
<dbReference type="GO" id="GO:0031965">
    <property type="term" value="C:nuclear membrane"/>
    <property type="evidence" value="ECO:0007669"/>
    <property type="project" value="UniProtKB-SubCell"/>
</dbReference>
<dbReference type="GO" id="GO:0044549">
    <property type="term" value="F:GTP cyclohydrolase binding"/>
    <property type="evidence" value="ECO:0000318"/>
    <property type="project" value="GO_Central"/>
</dbReference>
<reference evidence="9" key="2">
    <citation type="submission" date="2022-06" db="UniProtKB">
        <authorList>
            <consortium name="EnsemblMetazoa"/>
        </authorList>
    </citation>
    <scope>IDENTIFICATION</scope>
    <source>
        <strain evidence="9">PS312</strain>
    </source>
</reference>